<evidence type="ECO:0000256" key="1">
    <source>
        <dbReference type="SAM" id="MobiDB-lite"/>
    </source>
</evidence>
<name>A0A9K3CYC3_9EUKA</name>
<dbReference type="EMBL" id="BDIP01001615">
    <property type="protein sequence ID" value="GIQ84772.1"/>
    <property type="molecule type" value="Genomic_DNA"/>
</dbReference>
<keyword evidence="3" id="KW-1185">Reference proteome</keyword>
<protein>
    <submittedName>
        <fullName evidence="2">Uncharacterized protein</fullName>
    </submittedName>
</protein>
<feature type="compositionally biased region" description="Polar residues" evidence="1">
    <location>
        <begin position="219"/>
        <end position="229"/>
    </location>
</feature>
<sequence>IEAEVKRARGAGMKVEESYLQRFASTLLLRGLLLTHAGRQVEADGLFKVLWELTPSLGELYLSDGVRTLELLPPSLPATIDYPVRFEVADRVLFASCALPEFFSFPPEIVPFSQISPVFQLGPHHLEFGLVPPGDALCGTAAEPVQLKKREQGGMHSARGTRGGKTSARGRKGTRPRPAPPVTRRKSQSRRPNPGQPKKQSAPGGKREGVAGSFRTRRFTASQVSLDML</sequence>
<comment type="caution">
    <text evidence="2">The sequence shown here is derived from an EMBL/GenBank/DDBJ whole genome shotgun (WGS) entry which is preliminary data.</text>
</comment>
<proteinExistence type="predicted"/>
<feature type="non-terminal residue" evidence="2">
    <location>
        <position position="1"/>
    </location>
</feature>
<gene>
    <name evidence="2" type="ORF">KIPB_006327</name>
</gene>
<evidence type="ECO:0000313" key="3">
    <source>
        <dbReference type="Proteomes" id="UP000265618"/>
    </source>
</evidence>
<evidence type="ECO:0000313" key="2">
    <source>
        <dbReference type="EMBL" id="GIQ84772.1"/>
    </source>
</evidence>
<accession>A0A9K3CYC3</accession>
<organism evidence="2 3">
    <name type="scientific">Kipferlia bialata</name>
    <dbReference type="NCBI Taxonomy" id="797122"/>
    <lineage>
        <taxon>Eukaryota</taxon>
        <taxon>Metamonada</taxon>
        <taxon>Carpediemonas-like organisms</taxon>
        <taxon>Kipferlia</taxon>
    </lineage>
</organism>
<reference evidence="2 3" key="1">
    <citation type="journal article" date="2018" name="PLoS ONE">
        <title>The draft genome of Kipferlia bialata reveals reductive genome evolution in fornicate parasites.</title>
        <authorList>
            <person name="Tanifuji G."/>
            <person name="Takabayashi S."/>
            <person name="Kume K."/>
            <person name="Takagi M."/>
            <person name="Nakayama T."/>
            <person name="Kamikawa R."/>
            <person name="Inagaki Y."/>
            <person name="Hashimoto T."/>
        </authorList>
    </citation>
    <scope>NUCLEOTIDE SEQUENCE [LARGE SCALE GENOMIC DNA]</scope>
    <source>
        <strain evidence="2">NY0173</strain>
    </source>
</reference>
<dbReference type="AlphaFoldDB" id="A0A9K3CYC3"/>
<dbReference type="Proteomes" id="UP000265618">
    <property type="component" value="Unassembled WGS sequence"/>
</dbReference>
<feature type="region of interest" description="Disordered" evidence="1">
    <location>
        <begin position="147"/>
        <end position="229"/>
    </location>
</feature>